<evidence type="ECO:0000313" key="7">
    <source>
        <dbReference type="Proteomes" id="UP001347796"/>
    </source>
</evidence>
<keyword evidence="5" id="KW-0732">Signal</keyword>
<evidence type="ECO:0000256" key="2">
    <source>
        <dbReference type="ARBA" id="ARBA00011748"/>
    </source>
</evidence>
<dbReference type="Pfam" id="PF03298">
    <property type="entry name" value="Stanniocalcin"/>
    <property type="match status" value="1"/>
</dbReference>
<dbReference type="GO" id="GO:0005179">
    <property type="term" value="F:hormone activity"/>
    <property type="evidence" value="ECO:0007669"/>
    <property type="project" value="UniProtKB-KW"/>
</dbReference>
<sequence>MRYELFLLVCVITITNAWFLNTERIVNAEREIEGQCQTHGSEGNCEFYNCFERRFPCRLRGYMLRYGSHYCRRFEDVDSYRHRFTPEGQEFLTASQQCMTRKLSERFYGAEEVNCHDLSHEAFNIMGDCYLDNGFCDIFWANKGAFSKVFEAMDLFDTAAFKIWREIGKLSATCGGQSASRFSSFIIQKLTNLGN</sequence>
<gene>
    <name evidence="6" type="ORF">SNE40_016586</name>
</gene>
<reference evidence="6 7" key="1">
    <citation type="submission" date="2024-01" db="EMBL/GenBank/DDBJ databases">
        <title>The genome of the rayed Mediterranean limpet Patella caerulea (Linnaeus, 1758).</title>
        <authorList>
            <person name="Anh-Thu Weber A."/>
            <person name="Halstead-Nussloch G."/>
        </authorList>
    </citation>
    <scope>NUCLEOTIDE SEQUENCE [LARGE SCALE GENOMIC DNA]</scope>
    <source>
        <strain evidence="6">AATW-2023a</strain>
        <tissue evidence="6">Whole specimen</tissue>
    </source>
</reference>
<dbReference type="Proteomes" id="UP001347796">
    <property type="component" value="Unassembled WGS sequence"/>
</dbReference>
<keyword evidence="7" id="KW-1185">Reference proteome</keyword>
<comment type="similarity">
    <text evidence="1">Belongs to the stanniocalcin family.</text>
</comment>
<comment type="caution">
    <text evidence="6">The sequence shown here is derived from an EMBL/GenBank/DDBJ whole genome shotgun (WGS) entry which is preliminary data.</text>
</comment>
<feature type="chain" id="PRO_5042832289" evidence="5">
    <location>
        <begin position="18"/>
        <end position="195"/>
    </location>
</feature>
<dbReference type="InterPro" id="IPR004978">
    <property type="entry name" value="Stanniocalcin"/>
</dbReference>
<keyword evidence="4" id="KW-1015">Disulfide bond</keyword>
<dbReference type="GO" id="GO:0005615">
    <property type="term" value="C:extracellular space"/>
    <property type="evidence" value="ECO:0007669"/>
    <property type="project" value="TreeGrafter"/>
</dbReference>
<dbReference type="AlphaFoldDB" id="A0AAN8P8D9"/>
<evidence type="ECO:0000256" key="3">
    <source>
        <dbReference type="ARBA" id="ARBA00022702"/>
    </source>
</evidence>
<dbReference type="PANTHER" id="PTHR11245">
    <property type="entry name" value="STANNIOCALCIN"/>
    <property type="match status" value="1"/>
</dbReference>
<keyword evidence="3" id="KW-0372">Hormone</keyword>
<name>A0AAN8P8D9_PATCE</name>
<evidence type="ECO:0000256" key="1">
    <source>
        <dbReference type="ARBA" id="ARBA00008693"/>
    </source>
</evidence>
<dbReference type="EMBL" id="JAZGQO010000011">
    <property type="protein sequence ID" value="KAK6173052.1"/>
    <property type="molecule type" value="Genomic_DNA"/>
</dbReference>
<evidence type="ECO:0000313" key="6">
    <source>
        <dbReference type="EMBL" id="KAK6173052.1"/>
    </source>
</evidence>
<evidence type="ECO:0000256" key="4">
    <source>
        <dbReference type="ARBA" id="ARBA00023157"/>
    </source>
</evidence>
<feature type="signal peptide" evidence="5">
    <location>
        <begin position="1"/>
        <end position="17"/>
    </location>
</feature>
<dbReference type="GO" id="GO:0006874">
    <property type="term" value="P:intracellular calcium ion homeostasis"/>
    <property type="evidence" value="ECO:0007669"/>
    <property type="project" value="TreeGrafter"/>
</dbReference>
<protein>
    <submittedName>
        <fullName evidence="6">Uncharacterized protein</fullName>
    </submittedName>
</protein>
<comment type="subunit">
    <text evidence="2">Homodimer; disulfide-linked.</text>
</comment>
<accession>A0AAN8P8D9</accession>
<evidence type="ECO:0000256" key="5">
    <source>
        <dbReference type="SAM" id="SignalP"/>
    </source>
</evidence>
<proteinExistence type="inferred from homology"/>
<organism evidence="6 7">
    <name type="scientific">Patella caerulea</name>
    <name type="common">Rayed Mediterranean limpet</name>
    <dbReference type="NCBI Taxonomy" id="87958"/>
    <lineage>
        <taxon>Eukaryota</taxon>
        <taxon>Metazoa</taxon>
        <taxon>Spiralia</taxon>
        <taxon>Lophotrochozoa</taxon>
        <taxon>Mollusca</taxon>
        <taxon>Gastropoda</taxon>
        <taxon>Patellogastropoda</taxon>
        <taxon>Patelloidea</taxon>
        <taxon>Patellidae</taxon>
        <taxon>Patella</taxon>
    </lineage>
</organism>
<dbReference type="PANTHER" id="PTHR11245:SF6">
    <property type="entry name" value="DUF19 DOMAIN-CONTAINING PROTEIN"/>
    <property type="match status" value="1"/>
</dbReference>